<evidence type="ECO:0008006" key="3">
    <source>
        <dbReference type="Google" id="ProtNLM"/>
    </source>
</evidence>
<evidence type="ECO:0000313" key="1">
    <source>
        <dbReference type="Ensembl" id="ENSLBEP00000030912.1"/>
    </source>
</evidence>
<dbReference type="InParanoid" id="A0A3Q3GCY7"/>
<dbReference type="STRING" id="56723.ENSLBEP00000030912"/>
<keyword evidence="2" id="KW-1185">Reference proteome</keyword>
<dbReference type="AlphaFoldDB" id="A0A3Q3GCY7"/>
<dbReference type="Proteomes" id="UP000261660">
    <property type="component" value="Unplaced"/>
</dbReference>
<reference evidence="1" key="2">
    <citation type="submission" date="2025-09" db="UniProtKB">
        <authorList>
            <consortium name="Ensembl"/>
        </authorList>
    </citation>
    <scope>IDENTIFICATION</scope>
</reference>
<reference evidence="1" key="1">
    <citation type="submission" date="2025-08" db="UniProtKB">
        <authorList>
            <consortium name="Ensembl"/>
        </authorList>
    </citation>
    <scope>IDENTIFICATION</scope>
</reference>
<dbReference type="Gene3D" id="3.30.70.1820">
    <property type="entry name" value="L1 transposable element, RRM domain"/>
    <property type="match status" value="1"/>
</dbReference>
<organism evidence="1 2">
    <name type="scientific">Labrus bergylta</name>
    <name type="common">ballan wrasse</name>
    <dbReference type="NCBI Taxonomy" id="56723"/>
    <lineage>
        <taxon>Eukaryota</taxon>
        <taxon>Metazoa</taxon>
        <taxon>Chordata</taxon>
        <taxon>Craniata</taxon>
        <taxon>Vertebrata</taxon>
        <taxon>Euteleostomi</taxon>
        <taxon>Actinopterygii</taxon>
        <taxon>Neopterygii</taxon>
        <taxon>Teleostei</taxon>
        <taxon>Neoteleostei</taxon>
        <taxon>Acanthomorphata</taxon>
        <taxon>Eupercaria</taxon>
        <taxon>Labriformes</taxon>
        <taxon>Labridae</taxon>
        <taxon>Labrus</taxon>
    </lineage>
</organism>
<accession>A0A3Q3GCY7</accession>
<dbReference type="InterPro" id="IPR004244">
    <property type="entry name" value="Transposase_22"/>
</dbReference>
<proteinExistence type="predicted"/>
<dbReference type="GeneTree" id="ENSGT01130000281482"/>
<name>A0A3Q3GCY7_9LABR</name>
<sequence>MNLCSGAVLKEEKTKKKKVGRKKQATNTLANMEEDAGGSLEGLLISMKEDITAQIKDFRSEFQHRSNETKEDISKLKPEIRDLKTALNSTRNYVSNKSTQNNIKIHQVMEETEGGDMVNMFISKKLEIPSEQLNIVTAHRSNQRKSTHSGTTPRSIVVTFLTWDIRQKVLRSARARKAIMHEGRRIYFDQDYSTKIQKERSQYAFIRRQGSGFLSLYLDPAELEWRSLGRWWVALKRQKGCGRERTVLAFCRSRMIG</sequence>
<dbReference type="Ensembl" id="ENSLBET00000032329.1">
    <property type="protein sequence ID" value="ENSLBEP00000030912.1"/>
    <property type="gene ID" value="ENSLBEG00000023350.1"/>
</dbReference>
<dbReference type="PANTHER" id="PTHR11505">
    <property type="entry name" value="L1 TRANSPOSABLE ELEMENT-RELATED"/>
    <property type="match status" value="1"/>
</dbReference>
<protein>
    <recommendedName>
        <fullName evidence="3">L1 transposable element RRM domain-containing protein</fullName>
    </recommendedName>
</protein>
<evidence type="ECO:0000313" key="2">
    <source>
        <dbReference type="Proteomes" id="UP000261660"/>
    </source>
</evidence>